<feature type="domain" description="MbtH-like" evidence="1">
    <location>
        <begin position="3"/>
        <end position="53"/>
    </location>
</feature>
<organism evidence="2 3">
    <name type="scientific">Streptomyces lasiicapitis</name>
    <dbReference type="NCBI Taxonomy" id="1923961"/>
    <lineage>
        <taxon>Bacteria</taxon>
        <taxon>Bacillati</taxon>
        <taxon>Actinomycetota</taxon>
        <taxon>Actinomycetes</taxon>
        <taxon>Kitasatosporales</taxon>
        <taxon>Streptomycetaceae</taxon>
        <taxon>Streptomyces</taxon>
    </lineage>
</organism>
<dbReference type="RefSeq" id="WP_164324679.1">
    <property type="nucleotide sequence ID" value="NZ_BMNG01000013.1"/>
</dbReference>
<dbReference type="Gene3D" id="3.90.820.10">
    <property type="entry name" value="Structural Genomics, Unknown Function 30-nov-00 1gh9 Mol_id"/>
    <property type="match status" value="1"/>
</dbReference>
<dbReference type="PANTHER" id="PTHR38444">
    <property type="entry name" value="ENTEROBACTIN BIOSYNTHESIS PROTEIN YBDZ"/>
    <property type="match status" value="1"/>
</dbReference>
<comment type="caution">
    <text evidence="2">The sequence shown here is derived from an EMBL/GenBank/DDBJ whole genome shotgun (WGS) entry which is preliminary data.</text>
</comment>
<dbReference type="InterPro" id="IPR038020">
    <property type="entry name" value="MbtH-like_sf"/>
</dbReference>
<reference evidence="3" key="1">
    <citation type="journal article" date="2019" name="Int. J. Syst. Evol. Microbiol.">
        <title>The Global Catalogue of Microorganisms (GCM) 10K type strain sequencing project: providing services to taxonomists for standard genome sequencing and annotation.</title>
        <authorList>
            <consortium name="The Broad Institute Genomics Platform"/>
            <consortium name="The Broad Institute Genome Sequencing Center for Infectious Disease"/>
            <person name="Wu L."/>
            <person name="Ma J."/>
        </authorList>
    </citation>
    <scope>NUCLEOTIDE SEQUENCE [LARGE SCALE GENOMIC DNA]</scope>
    <source>
        <strain evidence="3">CGMCC 4.7349</strain>
    </source>
</reference>
<keyword evidence="3" id="KW-1185">Reference proteome</keyword>
<dbReference type="InterPro" id="IPR037407">
    <property type="entry name" value="MLP_fam"/>
</dbReference>
<evidence type="ECO:0000313" key="3">
    <source>
        <dbReference type="Proteomes" id="UP000656881"/>
    </source>
</evidence>
<dbReference type="SMART" id="SM00923">
    <property type="entry name" value="MbtH"/>
    <property type="match status" value="1"/>
</dbReference>
<dbReference type="SUPFAM" id="SSF160582">
    <property type="entry name" value="MbtH-like"/>
    <property type="match status" value="1"/>
</dbReference>
<protein>
    <submittedName>
        <fullName evidence="2">Protein mbtH</fullName>
    </submittedName>
</protein>
<evidence type="ECO:0000313" key="2">
    <source>
        <dbReference type="EMBL" id="GGO52038.1"/>
    </source>
</evidence>
<accession>A0ABQ2MHV3</accession>
<gene>
    <name evidence="2" type="ORF">GCM10012286_56120</name>
</gene>
<dbReference type="Pfam" id="PF03621">
    <property type="entry name" value="MbtH"/>
    <property type="match status" value="1"/>
</dbReference>
<dbReference type="PANTHER" id="PTHR38444:SF1">
    <property type="entry name" value="ENTEROBACTIN BIOSYNTHESIS PROTEIN YBDZ"/>
    <property type="match status" value="1"/>
</dbReference>
<dbReference type="Proteomes" id="UP000656881">
    <property type="component" value="Unassembled WGS sequence"/>
</dbReference>
<name>A0ABQ2MHV3_9ACTN</name>
<sequence>MSNPFEDPDGTFLVLVNDEGQHSLWPAFAPRPDGWTVAWGEGPRDQALAYVEEHWTDMRPSSLRESSGSTAA</sequence>
<evidence type="ECO:0000259" key="1">
    <source>
        <dbReference type="SMART" id="SM00923"/>
    </source>
</evidence>
<dbReference type="EMBL" id="BMNG01000013">
    <property type="protein sequence ID" value="GGO52038.1"/>
    <property type="molecule type" value="Genomic_DNA"/>
</dbReference>
<dbReference type="InterPro" id="IPR005153">
    <property type="entry name" value="MbtH-like_dom"/>
</dbReference>
<proteinExistence type="predicted"/>